<keyword evidence="1" id="KW-0472">Membrane</keyword>
<feature type="transmembrane region" description="Helical" evidence="1">
    <location>
        <begin position="20"/>
        <end position="39"/>
    </location>
</feature>
<keyword evidence="1" id="KW-1133">Transmembrane helix</keyword>
<protein>
    <submittedName>
        <fullName evidence="2">Uncharacterized protein</fullName>
    </submittedName>
</protein>
<reference evidence="2" key="1">
    <citation type="submission" date="2024-05" db="EMBL/GenBank/DDBJ databases">
        <title>Complete genomes of an iridovirus, and two densoviruses identified in lab reared social spiders in California, USA.</title>
        <authorList>
            <person name="Millerwise S."/>
            <person name="Lund M.C."/>
            <person name="Schmidlin K."/>
            <person name="Kraberger S."/>
            <person name="Harrison J."/>
            <person name="Cease A."/>
            <person name="Pinter-Wollman N."/>
            <person name="Varsani A."/>
        </authorList>
    </citation>
    <scope>NUCLEOTIDE SEQUENCE</scope>
    <source>
        <strain evidence="2">SocP20</strain>
    </source>
</reference>
<proteinExistence type="predicted"/>
<evidence type="ECO:0000256" key="1">
    <source>
        <dbReference type="SAM" id="Phobius"/>
    </source>
</evidence>
<organism evidence="2">
    <name type="scientific">Iridovirus sp</name>
    <dbReference type="NCBI Taxonomy" id="135728"/>
    <lineage>
        <taxon>Viruses</taxon>
        <taxon>Varidnaviria</taxon>
        <taxon>Bamfordvirae</taxon>
        <taxon>Nucleocytoviricota</taxon>
        <taxon>Megaviricetes</taxon>
        <taxon>Pimascovirales</taxon>
        <taxon>Pimascovirales incertae sedis</taxon>
        <taxon>Iridoviridae</taxon>
        <taxon>Betairidovirinae</taxon>
        <taxon>Iridovirus</taxon>
    </lineage>
</organism>
<keyword evidence="1" id="KW-0812">Transmembrane</keyword>
<name>A0AAU7YD17_9VIRU</name>
<dbReference type="EMBL" id="PP847201">
    <property type="protein sequence ID" value="XBY85801.1"/>
    <property type="molecule type" value="Genomic_DNA"/>
</dbReference>
<accession>A0AAU7YD17</accession>
<sequence length="53" mass="6083">MDVDFSEPFLIAMMLGNKDHIYSNNLGIVSILLYAAELLRESILILLLRKFLD</sequence>
<evidence type="ECO:0000313" key="2">
    <source>
        <dbReference type="EMBL" id="XBY85801.1"/>
    </source>
</evidence>